<evidence type="ECO:0000313" key="2">
    <source>
        <dbReference type="EMBL" id="KAH0965494.1"/>
    </source>
</evidence>
<evidence type="ECO:0000256" key="1">
    <source>
        <dbReference type="SAM" id="MobiDB-lite"/>
    </source>
</evidence>
<dbReference type="PANTHER" id="PTHR14614:SF109">
    <property type="entry name" value="RIBOSOMAL LYSINE N-METHYLTRANSFERASE 5"/>
    <property type="match status" value="1"/>
</dbReference>
<dbReference type="PANTHER" id="PTHR14614">
    <property type="entry name" value="HEPATOCELLULAR CARCINOMA-ASSOCIATED ANTIGEN"/>
    <property type="match status" value="1"/>
</dbReference>
<dbReference type="GO" id="GO:0008757">
    <property type="term" value="F:S-adenosylmethionine-dependent methyltransferase activity"/>
    <property type="evidence" value="ECO:0007669"/>
    <property type="project" value="UniProtKB-ARBA"/>
</dbReference>
<feature type="region of interest" description="Disordered" evidence="1">
    <location>
        <begin position="151"/>
        <end position="170"/>
    </location>
</feature>
<dbReference type="Gene3D" id="3.40.50.150">
    <property type="entry name" value="Vaccinia Virus protein VP39"/>
    <property type="match status" value="1"/>
</dbReference>
<dbReference type="InterPro" id="IPR029063">
    <property type="entry name" value="SAM-dependent_MTases_sf"/>
</dbReference>
<organism evidence="2 3">
    <name type="scientific">Hirsutella rhossiliensis</name>
    <dbReference type="NCBI Taxonomy" id="111463"/>
    <lineage>
        <taxon>Eukaryota</taxon>
        <taxon>Fungi</taxon>
        <taxon>Dikarya</taxon>
        <taxon>Ascomycota</taxon>
        <taxon>Pezizomycotina</taxon>
        <taxon>Sordariomycetes</taxon>
        <taxon>Hypocreomycetidae</taxon>
        <taxon>Hypocreales</taxon>
        <taxon>Ophiocordycipitaceae</taxon>
        <taxon>Hirsutella</taxon>
    </lineage>
</organism>
<reference evidence="2" key="1">
    <citation type="submission" date="2021-09" db="EMBL/GenBank/DDBJ databases">
        <title>A high-quality genome of the endoparasitic fungus Hirsutella rhossiliensis with a comparison of Hirsutella genomes reveals transposable elements contributing to genome size variation.</title>
        <authorList>
            <person name="Lin R."/>
            <person name="Jiao Y."/>
            <person name="Sun X."/>
            <person name="Ling J."/>
            <person name="Xie B."/>
            <person name="Cheng X."/>
        </authorList>
    </citation>
    <scope>NUCLEOTIDE SEQUENCE</scope>
    <source>
        <strain evidence="2">HR02</strain>
    </source>
</reference>
<protein>
    <submittedName>
        <fullName evidence="2">Cytosine deaminase FCY1</fullName>
    </submittedName>
</protein>
<gene>
    <name evidence="2" type="ORF">HRG_03510</name>
</gene>
<dbReference type="RefSeq" id="XP_044723007.1">
    <property type="nucleotide sequence ID" value="XM_044861981.1"/>
</dbReference>
<dbReference type="SUPFAM" id="SSF53335">
    <property type="entry name" value="S-adenosyl-L-methionine-dependent methyltransferases"/>
    <property type="match status" value="1"/>
</dbReference>
<dbReference type="Proteomes" id="UP000824596">
    <property type="component" value="Unassembled WGS sequence"/>
</dbReference>
<feature type="compositionally biased region" description="Basic residues" evidence="1">
    <location>
        <begin position="161"/>
        <end position="170"/>
    </location>
</feature>
<dbReference type="OrthoDB" id="2529286at2759"/>
<dbReference type="GO" id="GO:0005829">
    <property type="term" value="C:cytosol"/>
    <property type="evidence" value="ECO:0007669"/>
    <property type="project" value="TreeGrafter"/>
</dbReference>
<comment type="caution">
    <text evidence="2">The sequence shown here is derived from an EMBL/GenBank/DDBJ whole genome shotgun (WGS) entry which is preliminary data.</text>
</comment>
<name>A0A9P8SKR1_9HYPO</name>
<accession>A0A9P8SKR1</accession>
<dbReference type="AlphaFoldDB" id="A0A9P8SKR1"/>
<dbReference type="InterPro" id="IPR019410">
    <property type="entry name" value="Methyltransf_16"/>
</dbReference>
<proteinExistence type="predicted"/>
<dbReference type="GO" id="GO:0032991">
    <property type="term" value="C:protein-containing complex"/>
    <property type="evidence" value="ECO:0007669"/>
    <property type="project" value="TreeGrafter"/>
</dbReference>
<sequence>MELLAAALTAALADEVHDADEETFLLYAQPATSRDLGFVDPRVPSLSVAVAGRLVTVHQSPAVLASSRPGGTTGAVLWKVTPQLASWLAAPQNPLLALVLPPSASSILELGCGISPLNALALRPRVAHYVLSDQVYVQKLLVQNLAEALDDAAPGPPKTATPRRRARTTRKKAPAPVAAAVCCFRPLDWETDAVTPALAAPRRSFDAVLSCDCVFNEALVAPFVQTCVDVCGLRRRRRRRGRGAAADADSDGNGALDDGNGNGGAPCVCIVAQQLRSDDVFRAWLAAFHAAFRVWRVPPDMLPPELRPSAGFAIHVGILRDDDDE</sequence>
<keyword evidence="3" id="KW-1185">Reference proteome</keyword>
<evidence type="ECO:0000313" key="3">
    <source>
        <dbReference type="Proteomes" id="UP000824596"/>
    </source>
</evidence>
<dbReference type="GeneID" id="68352639"/>
<dbReference type="EMBL" id="JAIZPD010000003">
    <property type="protein sequence ID" value="KAH0965494.1"/>
    <property type="molecule type" value="Genomic_DNA"/>
</dbReference>